<evidence type="ECO:0000256" key="1">
    <source>
        <dbReference type="SAM" id="MobiDB-lite"/>
    </source>
</evidence>
<dbReference type="OrthoDB" id="515764at2759"/>
<comment type="caution">
    <text evidence="2">The sequence shown here is derived from an EMBL/GenBank/DDBJ whole genome shotgun (WGS) entry which is preliminary data.</text>
</comment>
<organism evidence="2 3">
    <name type="scientific">Chlorella vulgaris</name>
    <name type="common">Green alga</name>
    <dbReference type="NCBI Taxonomy" id="3077"/>
    <lineage>
        <taxon>Eukaryota</taxon>
        <taxon>Viridiplantae</taxon>
        <taxon>Chlorophyta</taxon>
        <taxon>core chlorophytes</taxon>
        <taxon>Trebouxiophyceae</taxon>
        <taxon>Chlorellales</taxon>
        <taxon>Chlorellaceae</taxon>
        <taxon>Chlorella clade</taxon>
        <taxon>Chlorella</taxon>
    </lineage>
</organism>
<proteinExistence type="predicted"/>
<evidence type="ECO:0000313" key="3">
    <source>
        <dbReference type="Proteomes" id="UP001055712"/>
    </source>
</evidence>
<dbReference type="Proteomes" id="UP001055712">
    <property type="component" value="Unassembled WGS sequence"/>
</dbReference>
<feature type="region of interest" description="Disordered" evidence="1">
    <location>
        <begin position="611"/>
        <end position="633"/>
    </location>
</feature>
<sequence length="738" mass="75359">MDDVERCRLPASRFEARADSDQFSPQTLPLQEGPKQLTGMSGFGAAPSPVAAAAAGAGAVGTKRHHLLKYELNAAIVEAARDHFGGVSPEEAGEAVWELQQRELRDLFIKVYKTKTVSCNNKWMRGKLLLAIGLDTRWEPAWMRQQAAQAGHQQAVPPTGVGDVVPSTACGPTGRPLRRAAAAAPQRWGDTDGEDSAAEPGGGGADGSDPEHDSKPGRRTAPRKRGAAAAASCGVGSKRVRQCISAGSQEPAVSGARGAGPASGQQQQSATLVSPPQALAELHAALGGSSGLPGQAHMQAPMGVGGLLAGDRAAALATLPPWLQQHIETALADQAAVQQQQQQLQALAHLGLPPASAAAAVAASAAVVSAGQPAVQWPQDGAAGVMSALAAQQEQQWAATSLALPALHPALAQLQPALFQQPALAVAAAAPPGNWGQQQLWQQAPAGLQPWGAQQQPVQHTMASVQAWLQQHQQPPGLWAGQQTGVAAPSSLNELSSAGLLAALLHQQQQQQQQQQLYTQQLYGQQQQQQQQQQPTAGTVHRPVAAGGTPPLFPAPQQHAASAPAGSGGQQQHLAAVQPSSGQAFAHAARPQACNLSTACGPLQVHASPFAGDAMDGPGAGQPSPPSAPANPYAAAAAGQAVASRGGTPVDVKADGGVAAAGRTLPAPSLGLLPKLPSMAQLSFGMHGLPSLSLTNGSLPSVSQDLQSLFQAWEEGRVSMSLGAAHHGLPSLGLLPAL</sequence>
<feature type="compositionally biased region" description="Low complexity" evidence="1">
    <location>
        <begin position="555"/>
        <end position="573"/>
    </location>
</feature>
<reference evidence="2" key="2">
    <citation type="submission" date="2020-11" db="EMBL/GenBank/DDBJ databases">
        <authorList>
            <person name="Cecchin M."/>
            <person name="Marcolungo L."/>
            <person name="Rossato M."/>
            <person name="Girolomoni L."/>
            <person name="Cosentino E."/>
            <person name="Cuine S."/>
            <person name="Li-Beisson Y."/>
            <person name="Delledonne M."/>
            <person name="Ballottari M."/>
        </authorList>
    </citation>
    <scope>NUCLEOTIDE SEQUENCE</scope>
    <source>
        <strain evidence="2">211/11P</strain>
        <tissue evidence="2">Whole cell</tissue>
    </source>
</reference>
<reference evidence="2" key="1">
    <citation type="journal article" date="2019" name="Plant J.">
        <title>Chlorella vulgaris genome assembly and annotation reveals the molecular basis for metabolic acclimation to high light conditions.</title>
        <authorList>
            <person name="Cecchin M."/>
            <person name="Marcolungo L."/>
            <person name="Rossato M."/>
            <person name="Girolomoni L."/>
            <person name="Cosentino E."/>
            <person name="Cuine S."/>
            <person name="Li-Beisson Y."/>
            <person name="Delledonne M."/>
            <person name="Ballottari M."/>
        </authorList>
    </citation>
    <scope>NUCLEOTIDE SEQUENCE</scope>
    <source>
        <strain evidence="2">211/11P</strain>
    </source>
</reference>
<feature type="region of interest" description="Disordered" evidence="1">
    <location>
        <begin position="529"/>
        <end position="583"/>
    </location>
</feature>
<feature type="region of interest" description="Disordered" evidence="1">
    <location>
        <begin position="145"/>
        <end position="233"/>
    </location>
</feature>
<feature type="compositionally biased region" description="Low complexity" evidence="1">
    <location>
        <begin position="254"/>
        <end position="270"/>
    </location>
</feature>
<protein>
    <submittedName>
        <fullName evidence="2">Uncharacterized protein</fullName>
    </submittedName>
</protein>
<feature type="region of interest" description="Disordered" evidence="1">
    <location>
        <begin position="246"/>
        <end position="273"/>
    </location>
</feature>
<feature type="compositionally biased region" description="Basic and acidic residues" evidence="1">
    <location>
        <begin position="1"/>
        <end position="20"/>
    </location>
</feature>
<dbReference type="EMBL" id="SIDB01000011">
    <property type="protein sequence ID" value="KAI3426160.1"/>
    <property type="molecule type" value="Genomic_DNA"/>
</dbReference>
<evidence type="ECO:0000313" key="2">
    <source>
        <dbReference type="EMBL" id="KAI3426160.1"/>
    </source>
</evidence>
<dbReference type="AlphaFoldDB" id="A0A9D4TIC3"/>
<feature type="compositionally biased region" description="Low complexity" evidence="1">
    <location>
        <begin position="145"/>
        <end position="155"/>
    </location>
</feature>
<gene>
    <name evidence="2" type="ORF">D9Q98_008537</name>
</gene>
<name>A0A9D4TIC3_CHLVU</name>
<feature type="compositionally biased region" description="Basic residues" evidence="1">
    <location>
        <begin position="217"/>
        <end position="226"/>
    </location>
</feature>
<feature type="region of interest" description="Disordered" evidence="1">
    <location>
        <begin position="1"/>
        <end position="31"/>
    </location>
</feature>
<accession>A0A9D4TIC3</accession>
<keyword evidence="3" id="KW-1185">Reference proteome</keyword>